<name>A0A9N9D869_9GLOM</name>
<evidence type="ECO:0000256" key="4">
    <source>
        <dbReference type="SAM" id="MobiDB-lite"/>
    </source>
</evidence>
<dbReference type="InterPro" id="IPR050611">
    <property type="entry name" value="ABCF"/>
</dbReference>
<keyword evidence="7" id="KW-1185">Reference proteome</keyword>
<feature type="domain" description="ABC transporter" evidence="5">
    <location>
        <begin position="22"/>
        <end position="264"/>
    </location>
</feature>
<dbReference type="Proteomes" id="UP000789572">
    <property type="component" value="Unassembled WGS sequence"/>
</dbReference>
<evidence type="ECO:0000256" key="1">
    <source>
        <dbReference type="ARBA" id="ARBA00022737"/>
    </source>
</evidence>
<keyword evidence="2" id="KW-0547">Nucleotide-binding</keyword>
<dbReference type="OrthoDB" id="2110130at2759"/>
<dbReference type="InterPro" id="IPR018828">
    <property type="entry name" value="RRG7"/>
</dbReference>
<comment type="caution">
    <text evidence="6">The sequence shown here is derived from an EMBL/GenBank/DDBJ whole genome shotgun (WGS) entry which is preliminary data.</text>
</comment>
<organism evidence="6 7">
    <name type="scientific">Paraglomus occultum</name>
    <dbReference type="NCBI Taxonomy" id="144539"/>
    <lineage>
        <taxon>Eukaryota</taxon>
        <taxon>Fungi</taxon>
        <taxon>Fungi incertae sedis</taxon>
        <taxon>Mucoromycota</taxon>
        <taxon>Glomeromycotina</taxon>
        <taxon>Glomeromycetes</taxon>
        <taxon>Paraglomerales</taxon>
        <taxon>Paraglomeraceae</taxon>
        <taxon>Paraglomus</taxon>
    </lineage>
</organism>
<protein>
    <submittedName>
        <fullName evidence="6">1582_t:CDS:1</fullName>
    </submittedName>
</protein>
<evidence type="ECO:0000259" key="5">
    <source>
        <dbReference type="PROSITE" id="PS50893"/>
    </source>
</evidence>
<feature type="non-terminal residue" evidence="6">
    <location>
        <position position="1"/>
    </location>
</feature>
<keyword evidence="1" id="KW-0677">Repeat</keyword>
<dbReference type="Pfam" id="PF00005">
    <property type="entry name" value="ABC_tran"/>
    <property type="match status" value="1"/>
</dbReference>
<sequence length="477" mass="53194">VETQATFKFKFNDVPKLPPPVLQFDQVSFSYSGLPKDYLYEDLDLAVDMDSRVALVGPNGTGKSTLLKLMMGELQPTKGRIARHTNLKLAKYSQHSADQLDLELSPIQYMRRKFAHLNGDTDYWRSQIGRYGLSGAQQTSPIKTLSDGLKSRIVFAELVLSVPDIVLMDEPTNHLDMESIDSLANAINSFTGGVVLVSHDFRLISQVAEQIWANALLGFSTRRHCLLSTILPNRSLLVSRQVSTSKLPQSDNDNDNAENIRAKKSKKSQPQGNSAMEPASSATSNVSSPPSLFTSTSRSYSRTNLQTFLSRTHHDTSTYVYRGTLYEYETMHCLENHFNIISRHCGRGDDRGVDFRGYWLLPDKKIFLVGQCKSGSHRCKPNVVREFEGVLSRESAGTLGILSVRNGFAQGAIRQYTASPWPMAMVSVTDEGNRCEVFMWNIAAEKLLEQMSSSVKMGVDGKRIVLTYKNKILGSSK</sequence>
<dbReference type="PROSITE" id="PS50893">
    <property type="entry name" value="ABC_TRANSPORTER_2"/>
    <property type="match status" value="1"/>
</dbReference>
<evidence type="ECO:0000313" key="6">
    <source>
        <dbReference type="EMBL" id="CAG8630500.1"/>
    </source>
</evidence>
<dbReference type="Gene3D" id="3.40.50.300">
    <property type="entry name" value="P-loop containing nucleotide triphosphate hydrolases"/>
    <property type="match status" value="2"/>
</dbReference>
<evidence type="ECO:0000256" key="3">
    <source>
        <dbReference type="ARBA" id="ARBA00022840"/>
    </source>
</evidence>
<gene>
    <name evidence="6" type="ORF">POCULU_LOCUS8868</name>
</gene>
<evidence type="ECO:0000313" key="7">
    <source>
        <dbReference type="Proteomes" id="UP000789572"/>
    </source>
</evidence>
<dbReference type="InterPro" id="IPR027417">
    <property type="entry name" value="P-loop_NTPase"/>
</dbReference>
<dbReference type="Pfam" id="PF10356">
    <property type="entry name" value="RRG7"/>
    <property type="match status" value="2"/>
</dbReference>
<dbReference type="InterPro" id="IPR003439">
    <property type="entry name" value="ABC_transporter-like_ATP-bd"/>
</dbReference>
<keyword evidence="3" id="KW-0067">ATP-binding</keyword>
<evidence type="ECO:0000256" key="2">
    <source>
        <dbReference type="ARBA" id="ARBA00022741"/>
    </source>
</evidence>
<dbReference type="EMBL" id="CAJVPJ010002847">
    <property type="protein sequence ID" value="CAG8630500.1"/>
    <property type="molecule type" value="Genomic_DNA"/>
</dbReference>
<dbReference type="InterPro" id="IPR003593">
    <property type="entry name" value="AAA+_ATPase"/>
</dbReference>
<feature type="compositionally biased region" description="Low complexity" evidence="4">
    <location>
        <begin position="278"/>
        <end position="291"/>
    </location>
</feature>
<reference evidence="6" key="1">
    <citation type="submission" date="2021-06" db="EMBL/GenBank/DDBJ databases">
        <authorList>
            <person name="Kallberg Y."/>
            <person name="Tangrot J."/>
            <person name="Rosling A."/>
        </authorList>
    </citation>
    <scope>NUCLEOTIDE SEQUENCE</scope>
    <source>
        <strain evidence="6">IA702</strain>
    </source>
</reference>
<dbReference type="CDD" id="cd03221">
    <property type="entry name" value="ABCF_EF-3"/>
    <property type="match status" value="1"/>
</dbReference>
<feature type="region of interest" description="Disordered" evidence="4">
    <location>
        <begin position="262"/>
        <end position="298"/>
    </location>
</feature>
<dbReference type="PANTHER" id="PTHR19211:SF15">
    <property type="entry name" value="ATP-BINDING CASSETTE SUB-FAMILY F MEMBER 2"/>
    <property type="match status" value="1"/>
</dbReference>
<dbReference type="SMART" id="SM00382">
    <property type="entry name" value="AAA"/>
    <property type="match status" value="1"/>
</dbReference>
<proteinExistence type="predicted"/>
<dbReference type="AlphaFoldDB" id="A0A9N9D869"/>
<dbReference type="FunFam" id="3.40.50.300:FF:000549">
    <property type="entry name" value="ABC transporter ATP-binding protein arb1"/>
    <property type="match status" value="1"/>
</dbReference>
<dbReference type="PANTHER" id="PTHR19211">
    <property type="entry name" value="ATP-BINDING TRANSPORT PROTEIN-RELATED"/>
    <property type="match status" value="1"/>
</dbReference>
<dbReference type="SUPFAM" id="SSF52540">
    <property type="entry name" value="P-loop containing nucleoside triphosphate hydrolases"/>
    <property type="match status" value="1"/>
</dbReference>
<dbReference type="GO" id="GO:0016887">
    <property type="term" value="F:ATP hydrolysis activity"/>
    <property type="evidence" value="ECO:0007669"/>
    <property type="project" value="InterPro"/>
</dbReference>
<dbReference type="GO" id="GO:0005524">
    <property type="term" value="F:ATP binding"/>
    <property type="evidence" value="ECO:0007669"/>
    <property type="project" value="UniProtKB-KW"/>
</dbReference>
<accession>A0A9N9D869</accession>